<feature type="compositionally biased region" description="Polar residues" evidence="1">
    <location>
        <begin position="303"/>
        <end position="322"/>
    </location>
</feature>
<accession>A0A6S6SPF1</accession>
<feature type="region of interest" description="Disordered" evidence="1">
    <location>
        <begin position="261"/>
        <end position="322"/>
    </location>
</feature>
<evidence type="ECO:0000256" key="1">
    <source>
        <dbReference type="SAM" id="MobiDB-lite"/>
    </source>
</evidence>
<proteinExistence type="predicted"/>
<evidence type="ECO:0000313" key="3">
    <source>
        <dbReference type="EMBL" id="CAA6805184.1"/>
    </source>
</evidence>
<name>A0A6S6SPF1_9BACT</name>
<dbReference type="AlphaFoldDB" id="A0A6S6SPF1"/>
<dbReference type="EMBL" id="CACVAQ010000105">
    <property type="protein sequence ID" value="CAA6805184.1"/>
    <property type="molecule type" value="Genomic_DNA"/>
</dbReference>
<feature type="non-terminal residue" evidence="3">
    <location>
        <position position="1"/>
    </location>
</feature>
<feature type="compositionally biased region" description="Polar residues" evidence="1">
    <location>
        <begin position="272"/>
        <end position="284"/>
    </location>
</feature>
<evidence type="ECO:0000256" key="2">
    <source>
        <dbReference type="SAM" id="Phobius"/>
    </source>
</evidence>
<keyword evidence="2" id="KW-0472">Membrane</keyword>
<feature type="transmembrane region" description="Helical" evidence="2">
    <location>
        <begin position="45"/>
        <end position="62"/>
    </location>
</feature>
<keyword evidence="2" id="KW-0812">Transmembrane</keyword>
<organism evidence="3">
    <name type="scientific">uncultured Aureispira sp</name>
    <dbReference type="NCBI Taxonomy" id="1331704"/>
    <lineage>
        <taxon>Bacteria</taxon>
        <taxon>Pseudomonadati</taxon>
        <taxon>Bacteroidota</taxon>
        <taxon>Saprospiria</taxon>
        <taxon>Saprospirales</taxon>
        <taxon>Saprospiraceae</taxon>
        <taxon>Aureispira</taxon>
        <taxon>environmental samples</taxon>
    </lineage>
</organism>
<feature type="transmembrane region" description="Helical" evidence="2">
    <location>
        <begin position="12"/>
        <end position="33"/>
    </location>
</feature>
<gene>
    <name evidence="3" type="ORF">HELGO_WM33796</name>
</gene>
<keyword evidence="2" id="KW-1133">Transmembrane helix</keyword>
<sequence>NKDLLSDVKLLYFALSSLISFMPNISYCLIICIFVTKIQNMKNKLYTGLGLSILLFCVLMSSCNSSKNIVVTKWYPSDSTIVVDGNLDEWERPLKESPGYTGVQYNTGNDGENFYLCIRINDKTIQRKIMGLGLSIYLDTLGKRKEKIGIGYPLALSQKQIETISFEASRGNGFKINDRALDEAYANVCQEFELIGFIEEDPTEVIRVSNLASKDLKTAMGFDHVGAMLCEFKIPLEQLYSGKIQYNEVLSIGIKVNQPAPDAANDPGLFDDNTSNSITRNNQTQNPLLQGGNPGGGIQQPNRTSNSNITGIWTTVQLSQPK</sequence>
<protein>
    <submittedName>
        <fullName evidence="3">Uncharacterized protein</fullName>
    </submittedName>
</protein>
<reference evidence="3" key="1">
    <citation type="submission" date="2020-01" db="EMBL/GenBank/DDBJ databases">
        <authorList>
            <person name="Meier V. D."/>
            <person name="Meier V D."/>
        </authorList>
    </citation>
    <scope>NUCLEOTIDE SEQUENCE</scope>
    <source>
        <strain evidence="3">HLG_WM_MAG_10</strain>
    </source>
</reference>